<keyword evidence="2" id="KW-1185">Reference proteome</keyword>
<accession>A0ACB0JN54</accession>
<organism evidence="1 2">
    <name type="scientific">Trifolium pratense</name>
    <name type="common">Red clover</name>
    <dbReference type="NCBI Taxonomy" id="57577"/>
    <lineage>
        <taxon>Eukaryota</taxon>
        <taxon>Viridiplantae</taxon>
        <taxon>Streptophyta</taxon>
        <taxon>Embryophyta</taxon>
        <taxon>Tracheophyta</taxon>
        <taxon>Spermatophyta</taxon>
        <taxon>Magnoliopsida</taxon>
        <taxon>eudicotyledons</taxon>
        <taxon>Gunneridae</taxon>
        <taxon>Pentapetalae</taxon>
        <taxon>rosids</taxon>
        <taxon>fabids</taxon>
        <taxon>Fabales</taxon>
        <taxon>Fabaceae</taxon>
        <taxon>Papilionoideae</taxon>
        <taxon>50 kb inversion clade</taxon>
        <taxon>NPAAA clade</taxon>
        <taxon>Hologalegina</taxon>
        <taxon>IRL clade</taxon>
        <taxon>Trifolieae</taxon>
        <taxon>Trifolium</taxon>
    </lineage>
</organism>
<comment type="caution">
    <text evidence="1">The sequence shown here is derived from an EMBL/GenBank/DDBJ whole genome shotgun (WGS) entry which is preliminary data.</text>
</comment>
<dbReference type="EMBL" id="CASHSV030000044">
    <property type="protein sequence ID" value="CAJ2644867.1"/>
    <property type="molecule type" value="Genomic_DNA"/>
</dbReference>
<protein>
    <submittedName>
        <fullName evidence="1">Uncharacterized protein</fullName>
    </submittedName>
</protein>
<gene>
    <name evidence="1" type="ORF">MILVUS5_LOCUS13827</name>
</gene>
<sequence>MENLSLLLRWSPYSSETDLLKQFDNMGSHGTKVIVYNLWFNDEGITELDFDTDPKDIRIAWDIKKLGTKPAWKRIQEEHIVERFRYSLRVYLSILYLRLSTTFQIILRGEAVKPHSIADDLKLVQFVKYSPQCSGDVEAMCLNTQQRKEILMI</sequence>
<evidence type="ECO:0000313" key="1">
    <source>
        <dbReference type="EMBL" id="CAJ2644867.1"/>
    </source>
</evidence>
<reference evidence="1" key="1">
    <citation type="submission" date="2023-10" db="EMBL/GenBank/DDBJ databases">
        <authorList>
            <person name="Rodriguez Cubillos JULIANA M."/>
            <person name="De Vega J."/>
        </authorList>
    </citation>
    <scope>NUCLEOTIDE SEQUENCE</scope>
</reference>
<proteinExistence type="predicted"/>
<name>A0ACB0JN54_TRIPR</name>
<evidence type="ECO:0000313" key="2">
    <source>
        <dbReference type="Proteomes" id="UP001177021"/>
    </source>
</evidence>
<dbReference type="Proteomes" id="UP001177021">
    <property type="component" value="Unassembled WGS sequence"/>
</dbReference>